<feature type="domain" description="UmuC" evidence="2">
    <location>
        <begin position="23"/>
        <end position="145"/>
    </location>
</feature>
<dbReference type="STRING" id="314285.KT71_08269"/>
<dbReference type="Proteomes" id="UP000019205">
    <property type="component" value="Chromosome"/>
</dbReference>
<comment type="caution">
    <text evidence="3">The sequence shown here is derived from an EMBL/GenBank/DDBJ whole genome shotgun (WGS) entry which is preliminary data.</text>
</comment>
<sequence>MQLWLCLRLRELAVQCLPQRRPQALAVVEKQRIYAVNATASLLGLEPGMDPAAARSLAGDSPLQLLPRDPEAETQALESLCCWAYGITPHLYPFRGDCLMLEIGGSLKLFGGSDAIIRHARQGLAGRGYSADIALGATPLAAWAFSYAASDDDAEKDYSQSERLHKLPLQTLEPLHEQFVALQRSGFKTLGEVLALPAASLNRRCGAQFRELLQHLSGEVIAPPVHFEPPSCFVDSYPLGYPVRNQDELGPALEQLLASLDDYLRQRQLQTRQLIWHFSGINNYREVLDVRTSQARTPRQDWYRLTRLRLERQPFTEEVELVQLRAEQLESAQPTSGDLFRQASQSESTSQLVDLLSNRLGARAVNSLHHRDAHLPEHSTAETAAGTANALHPADTAQRPFWLLPKPEVLRHEAGELLFWGSRLELIYGPERIEDGWWERSTSRDYFVARNTQGQRFWVFHERREQRWFMQGFFA</sequence>
<dbReference type="EMBL" id="AAOA02000004">
    <property type="protein sequence ID" value="EAQ97360.2"/>
    <property type="molecule type" value="Genomic_DNA"/>
</dbReference>
<evidence type="ECO:0000313" key="4">
    <source>
        <dbReference type="Proteomes" id="UP000019205"/>
    </source>
</evidence>
<reference evidence="3 4" key="1">
    <citation type="journal article" date="2007" name="Proc. Natl. Acad. Sci. U.S.A.">
        <title>Characterization of a marine gammaproteobacterium capable of aerobic anoxygenic photosynthesis.</title>
        <authorList>
            <person name="Fuchs B.M."/>
            <person name="Spring S."/>
            <person name="Teeling H."/>
            <person name="Quast C."/>
            <person name="Wulf J."/>
            <person name="Schattenhofer M."/>
            <person name="Yan S."/>
            <person name="Ferriera S."/>
            <person name="Johnson J."/>
            <person name="Glockner F.O."/>
            <person name="Amann R."/>
        </authorList>
    </citation>
    <scope>NUCLEOTIDE SEQUENCE [LARGE SCALE GENOMIC DNA]</scope>
    <source>
        <strain evidence="3">KT71</strain>
    </source>
</reference>
<name>A4AA43_9GAMM</name>
<dbReference type="CDD" id="cd03468">
    <property type="entry name" value="PolY_like"/>
    <property type="match status" value="1"/>
</dbReference>
<dbReference type="PANTHER" id="PTHR35369:SF2">
    <property type="entry name" value="BLR3025 PROTEIN"/>
    <property type="match status" value="1"/>
</dbReference>
<dbReference type="InterPro" id="IPR050356">
    <property type="entry name" value="SulA_CellDiv_inhibitor"/>
</dbReference>
<reference evidence="3 4" key="2">
    <citation type="journal article" date="2009" name="PLoS ONE">
        <title>The photosynthetic apparatus and its regulation in the aerobic gammaproteobacterium Congregibacter litoralis gen. nov., sp. nov.</title>
        <authorList>
            <person name="Spring S."/>
            <person name="Lunsdorf H."/>
            <person name="Fuchs B.M."/>
            <person name="Tindall B.J."/>
        </authorList>
    </citation>
    <scope>NUCLEOTIDE SEQUENCE [LARGE SCALE GENOMIC DNA]</scope>
    <source>
        <strain evidence="3">KT71</strain>
    </source>
</reference>
<accession>A4AA43</accession>
<gene>
    <name evidence="3" type="ORF">KT71_08269</name>
</gene>
<dbReference type="GO" id="GO:0006281">
    <property type="term" value="P:DNA repair"/>
    <property type="evidence" value="ECO:0007669"/>
    <property type="project" value="InterPro"/>
</dbReference>
<dbReference type="InterPro" id="IPR043502">
    <property type="entry name" value="DNA/RNA_pol_sf"/>
</dbReference>
<evidence type="ECO:0000259" key="2">
    <source>
        <dbReference type="Pfam" id="PF00817"/>
    </source>
</evidence>
<dbReference type="SUPFAM" id="SSF56672">
    <property type="entry name" value="DNA/RNA polymerases"/>
    <property type="match status" value="1"/>
</dbReference>
<dbReference type="Pfam" id="PF00817">
    <property type="entry name" value="IMS"/>
    <property type="match status" value="1"/>
</dbReference>
<proteinExistence type="predicted"/>
<dbReference type="eggNOG" id="COG0389">
    <property type="taxonomic scope" value="Bacteria"/>
</dbReference>
<evidence type="ECO:0000256" key="1">
    <source>
        <dbReference type="ARBA" id="ARBA00022763"/>
    </source>
</evidence>
<organism evidence="3 4">
    <name type="scientific">Congregibacter litoralis KT71</name>
    <dbReference type="NCBI Taxonomy" id="314285"/>
    <lineage>
        <taxon>Bacteria</taxon>
        <taxon>Pseudomonadati</taxon>
        <taxon>Pseudomonadota</taxon>
        <taxon>Gammaproteobacteria</taxon>
        <taxon>Cellvibrionales</taxon>
        <taxon>Halieaceae</taxon>
        <taxon>Congregibacter</taxon>
    </lineage>
</organism>
<keyword evidence="1" id="KW-0227">DNA damage</keyword>
<dbReference type="HOGENOM" id="CLU_028184_0_0_6"/>
<keyword evidence="4" id="KW-1185">Reference proteome</keyword>
<dbReference type="AlphaFoldDB" id="A4AA43"/>
<dbReference type="RefSeq" id="WP_023660275.1">
    <property type="nucleotide sequence ID" value="NZ_CM002299.1"/>
</dbReference>
<dbReference type="InterPro" id="IPR001126">
    <property type="entry name" value="UmuC"/>
</dbReference>
<protein>
    <submittedName>
        <fullName evidence="3">Nucleotidyltransferase/DNA polymerase involved in DNA repair</fullName>
    </submittedName>
</protein>
<dbReference type="GO" id="GO:0016740">
    <property type="term" value="F:transferase activity"/>
    <property type="evidence" value="ECO:0007669"/>
    <property type="project" value="UniProtKB-KW"/>
</dbReference>
<dbReference type="PANTHER" id="PTHR35369">
    <property type="entry name" value="BLR3025 PROTEIN-RELATED"/>
    <property type="match status" value="1"/>
</dbReference>
<keyword evidence="3" id="KW-0808">Transferase</keyword>
<evidence type="ECO:0000313" key="3">
    <source>
        <dbReference type="EMBL" id="EAQ97360.2"/>
    </source>
</evidence>